<proteinExistence type="predicted"/>
<accession>A0A1H1J5Q4</accession>
<protein>
    <submittedName>
        <fullName evidence="1">Uncharacterized protein</fullName>
    </submittedName>
</protein>
<dbReference type="Proteomes" id="UP000199570">
    <property type="component" value="Unassembled WGS sequence"/>
</dbReference>
<organism evidence="1 2">
    <name type="scientific">Pseudomonas moorei</name>
    <dbReference type="NCBI Taxonomy" id="395599"/>
    <lineage>
        <taxon>Bacteria</taxon>
        <taxon>Pseudomonadati</taxon>
        <taxon>Pseudomonadota</taxon>
        <taxon>Gammaproteobacteria</taxon>
        <taxon>Pseudomonadales</taxon>
        <taxon>Pseudomonadaceae</taxon>
        <taxon>Pseudomonas</taxon>
    </lineage>
</organism>
<dbReference type="RefSeq" id="WP_090328001.1">
    <property type="nucleotide sequence ID" value="NZ_FNKJ01000004.1"/>
</dbReference>
<dbReference type="EMBL" id="FNKJ01000004">
    <property type="protein sequence ID" value="SDR45272.1"/>
    <property type="molecule type" value="Genomic_DNA"/>
</dbReference>
<gene>
    <name evidence="1" type="ORF">SAMN04490195_5802</name>
</gene>
<name>A0A1H1J5Q4_9PSED</name>
<sequence length="122" mass="14091">MLLIRQSEATVQIQDSGIRQWVEDQYQMLREYGSQWLPDELGWFAVWGEGDDPYDKGLFLGVRNLLQSPYDPNISFEIVEDHGHFYEVVILLSDLLSVAVLIPKGLTLQPEMNRILAQWISP</sequence>
<evidence type="ECO:0000313" key="2">
    <source>
        <dbReference type="Proteomes" id="UP000199570"/>
    </source>
</evidence>
<dbReference type="AlphaFoldDB" id="A0A1H1J5Q4"/>
<evidence type="ECO:0000313" key="1">
    <source>
        <dbReference type="EMBL" id="SDR45272.1"/>
    </source>
</evidence>
<reference evidence="2" key="1">
    <citation type="submission" date="2016-10" db="EMBL/GenBank/DDBJ databases">
        <authorList>
            <person name="Varghese N."/>
            <person name="Submissions S."/>
        </authorList>
    </citation>
    <scope>NUCLEOTIDE SEQUENCE [LARGE SCALE GENOMIC DNA]</scope>
    <source>
        <strain evidence="2">BS3775</strain>
    </source>
</reference>
<dbReference type="OrthoDB" id="6977691at2"/>
<keyword evidence="2" id="KW-1185">Reference proteome</keyword>